<evidence type="ECO:0000313" key="3">
    <source>
        <dbReference type="EMBL" id="MFI7589470.1"/>
    </source>
</evidence>
<evidence type="ECO:0000259" key="2">
    <source>
        <dbReference type="Pfam" id="PF07811"/>
    </source>
</evidence>
<comment type="caution">
    <text evidence="3">The sequence shown here is derived from an EMBL/GenBank/DDBJ whole genome shotgun (WGS) entry which is preliminary data.</text>
</comment>
<reference evidence="3 4" key="1">
    <citation type="submission" date="2024-10" db="EMBL/GenBank/DDBJ databases">
        <title>The Natural Products Discovery Center: Release of the First 8490 Sequenced Strains for Exploring Actinobacteria Biosynthetic Diversity.</title>
        <authorList>
            <person name="Kalkreuter E."/>
            <person name="Kautsar S.A."/>
            <person name="Yang D."/>
            <person name="Bader C.D."/>
            <person name="Teijaro C.N."/>
            <person name="Fluegel L."/>
            <person name="Davis C.M."/>
            <person name="Simpson J.R."/>
            <person name="Lauterbach L."/>
            <person name="Steele A.D."/>
            <person name="Gui C."/>
            <person name="Meng S."/>
            <person name="Li G."/>
            <person name="Viehrig K."/>
            <person name="Ye F."/>
            <person name="Su P."/>
            <person name="Kiefer A.F."/>
            <person name="Nichols A."/>
            <person name="Cepeda A.J."/>
            <person name="Yan W."/>
            <person name="Fan B."/>
            <person name="Jiang Y."/>
            <person name="Adhikari A."/>
            <person name="Zheng C.-J."/>
            <person name="Schuster L."/>
            <person name="Cowan T.M."/>
            <person name="Smanski M.J."/>
            <person name="Chevrette M.G."/>
            <person name="De Carvalho L.P.S."/>
            <person name="Shen B."/>
        </authorList>
    </citation>
    <scope>NUCLEOTIDE SEQUENCE [LARGE SCALE GENOMIC DNA]</scope>
    <source>
        <strain evidence="3 4">NPDC049639</strain>
    </source>
</reference>
<keyword evidence="4" id="KW-1185">Reference proteome</keyword>
<sequence>MRSDPRRGDRGATAVEFALIFPLLAGFLFAIVQYGYGLYQYQAFVSAMDDAARATATGISNCAKLSDLTLNIVEGNGLPVDADHPLKVTVNWLNDTSATKTTTAQRLGYAEVVGTYDNPMNFNVPLVPFPSSFTSTQRVMVQQTTSSVTSAVPTLLNCPAVTGVTSP</sequence>
<feature type="domain" description="TadE-like" evidence="2">
    <location>
        <begin position="11"/>
        <end position="53"/>
    </location>
</feature>
<feature type="transmembrane region" description="Helical" evidence="1">
    <location>
        <begin position="12"/>
        <end position="36"/>
    </location>
</feature>
<dbReference type="EMBL" id="JBITLV010000007">
    <property type="protein sequence ID" value="MFI7589470.1"/>
    <property type="molecule type" value="Genomic_DNA"/>
</dbReference>
<dbReference type="InterPro" id="IPR012495">
    <property type="entry name" value="TadE-like_dom"/>
</dbReference>
<evidence type="ECO:0000256" key="1">
    <source>
        <dbReference type="SAM" id="Phobius"/>
    </source>
</evidence>
<dbReference type="Proteomes" id="UP001612915">
    <property type="component" value="Unassembled WGS sequence"/>
</dbReference>
<protein>
    <submittedName>
        <fullName evidence="3">TadE/TadG family type IV pilus assembly protein</fullName>
    </submittedName>
</protein>
<dbReference type="RefSeq" id="WP_398284058.1">
    <property type="nucleotide sequence ID" value="NZ_JBITLV010000007.1"/>
</dbReference>
<accession>A0ABW8AST8</accession>
<name>A0ABW8AST8_9ACTN</name>
<keyword evidence="1" id="KW-0812">Transmembrane</keyword>
<proteinExistence type="predicted"/>
<keyword evidence="1" id="KW-1133">Transmembrane helix</keyword>
<organism evidence="3 4">
    <name type="scientific">Spongisporangium articulatum</name>
    <dbReference type="NCBI Taxonomy" id="3362603"/>
    <lineage>
        <taxon>Bacteria</taxon>
        <taxon>Bacillati</taxon>
        <taxon>Actinomycetota</taxon>
        <taxon>Actinomycetes</taxon>
        <taxon>Kineosporiales</taxon>
        <taxon>Kineosporiaceae</taxon>
        <taxon>Spongisporangium</taxon>
    </lineage>
</organism>
<gene>
    <name evidence="3" type="ORF">ACIB24_20590</name>
</gene>
<keyword evidence="1" id="KW-0472">Membrane</keyword>
<dbReference type="Pfam" id="PF07811">
    <property type="entry name" value="TadE"/>
    <property type="match status" value="1"/>
</dbReference>
<evidence type="ECO:0000313" key="4">
    <source>
        <dbReference type="Proteomes" id="UP001612915"/>
    </source>
</evidence>